<dbReference type="Gene3D" id="3.90.70.10">
    <property type="entry name" value="Cysteine proteinases"/>
    <property type="match status" value="1"/>
</dbReference>
<sequence>MADTTTTASSMEVDEVQTDPLAGVESRVPQPSDRVHKDECTYCFDNAYSEGGILISLNSFFAVCPTHIEWFRNFEENTGFVRFRKVRNPPRQESDEPSTKIQKLSINVAPEDTIDKYTVVVYPNLENDIAIETLPPHICESASAIIASSMSTASLDATWDGEQRQVSENAKNLVQNPSPIQLPHYGWKCAEPGCDLKENLWLNLTDGAIRCGRMQVTNAGDTLPGKGHAREYYSKTGYPIAVKLGTIANNDADIYDYKMDDACIDPKLAQHLAHFGIDIDTLEKTEKSTLEMELDLNQKWEWSRCCEDGVSLESVYGPGFTGIINIGSSCYINSVLQILSLTKDFVQTYGEKAEDILRGLSPAEVNDSFNAQMAKVVAAMQSGRYSVEGRERNGFEPKQFRKVVGQGHSEFSTGRQQDAEEYMRHLFSKFDQYAPADSPNPVDAFRFKFENRLQDNTKAVTSGAWTEPSDAEPF</sequence>
<evidence type="ECO:0000259" key="8">
    <source>
        <dbReference type="PROSITE" id="PS50235"/>
    </source>
</evidence>
<dbReference type="SUPFAM" id="SSF57850">
    <property type="entry name" value="RING/U-box"/>
    <property type="match status" value="1"/>
</dbReference>
<evidence type="ECO:0000256" key="4">
    <source>
        <dbReference type="ARBA" id="ARBA00022771"/>
    </source>
</evidence>
<evidence type="ECO:0000256" key="3">
    <source>
        <dbReference type="ARBA" id="ARBA00022723"/>
    </source>
</evidence>
<evidence type="ECO:0000313" key="11">
    <source>
        <dbReference type="WBParaSite" id="Pan_g11526.t1"/>
    </source>
</evidence>
<dbReference type="AlphaFoldDB" id="A0A7E4UQB5"/>
<dbReference type="InterPro" id="IPR018200">
    <property type="entry name" value="USP_CS"/>
</dbReference>
<keyword evidence="4 6" id="KW-0863">Zinc-finger</keyword>
<dbReference type="Pfam" id="PF00443">
    <property type="entry name" value="UCH"/>
    <property type="match status" value="1"/>
</dbReference>
<dbReference type="PROSITE" id="PS50235">
    <property type="entry name" value="USP_3"/>
    <property type="match status" value="1"/>
</dbReference>
<dbReference type="Pfam" id="PF17807">
    <property type="entry name" value="zf-UBP_var"/>
    <property type="match status" value="1"/>
</dbReference>
<evidence type="ECO:0000313" key="10">
    <source>
        <dbReference type="Proteomes" id="UP000492821"/>
    </source>
</evidence>
<dbReference type="GO" id="GO:0008270">
    <property type="term" value="F:zinc ion binding"/>
    <property type="evidence" value="ECO:0007669"/>
    <property type="project" value="UniProtKB-KW"/>
</dbReference>
<dbReference type="WBParaSite" id="Pan_g11526.t1">
    <property type="protein sequence ID" value="Pan_g11526.t1"/>
    <property type="gene ID" value="Pan_g11526"/>
</dbReference>
<organism evidence="10 11">
    <name type="scientific">Panagrellus redivivus</name>
    <name type="common">Microworm</name>
    <dbReference type="NCBI Taxonomy" id="6233"/>
    <lineage>
        <taxon>Eukaryota</taxon>
        <taxon>Metazoa</taxon>
        <taxon>Ecdysozoa</taxon>
        <taxon>Nematoda</taxon>
        <taxon>Chromadorea</taxon>
        <taxon>Rhabditida</taxon>
        <taxon>Tylenchina</taxon>
        <taxon>Panagrolaimomorpha</taxon>
        <taxon>Panagrolaimoidea</taxon>
        <taxon>Panagrolaimidae</taxon>
        <taxon>Panagrellus</taxon>
    </lineage>
</organism>
<evidence type="ECO:0000256" key="6">
    <source>
        <dbReference type="PROSITE-ProRule" id="PRU00502"/>
    </source>
</evidence>
<dbReference type="InterPro" id="IPR001607">
    <property type="entry name" value="Znf_UBP"/>
</dbReference>
<feature type="domain" description="USP" evidence="8">
    <location>
        <begin position="321"/>
        <end position="474"/>
    </location>
</feature>
<evidence type="ECO:0000256" key="2">
    <source>
        <dbReference type="ARBA" id="ARBA00012759"/>
    </source>
</evidence>
<evidence type="ECO:0000256" key="1">
    <source>
        <dbReference type="ARBA" id="ARBA00000707"/>
    </source>
</evidence>
<protein>
    <recommendedName>
        <fullName evidence="2">ubiquitinyl hydrolase 1</fullName>
        <ecNumber evidence="2">3.4.19.12</ecNumber>
    </recommendedName>
</protein>
<dbReference type="Pfam" id="PF02148">
    <property type="entry name" value="zf-UBP"/>
    <property type="match status" value="1"/>
</dbReference>
<dbReference type="InterPro" id="IPR013083">
    <property type="entry name" value="Znf_RING/FYVE/PHD"/>
</dbReference>
<dbReference type="SUPFAM" id="SSF54001">
    <property type="entry name" value="Cysteine proteinases"/>
    <property type="match status" value="1"/>
</dbReference>
<dbReference type="InterPro" id="IPR001394">
    <property type="entry name" value="Peptidase_C19_UCH"/>
</dbReference>
<dbReference type="SMART" id="SM00290">
    <property type="entry name" value="ZnF_UBP"/>
    <property type="match status" value="1"/>
</dbReference>
<dbReference type="InterPro" id="IPR028889">
    <property type="entry name" value="USP"/>
</dbReference>
<feature type="region of interest" description="Disordered" evidence="7">
    <location>
        <begin position="1"/>
        <end position="34"/>
    </location>
</feature>
<dbReference type="EC" id="3.4.19.12" evidence="2"/>
<dbReference type="GO" id="GO:0004843">
    <property type="term" value="F:cysteine-type deubiquitinase activity"/>
    <property type="evidence" value="ECO:0007669"/>
    <property type="project" value="UniProtKB-EC"/>
</dbReference>
<feature type="domain" description="UBP-type" evidence="9">
    <location>
        <begin position="165"/>
        <end position="279"/>
    </location>
</feature>
<dbReference type="PROSITE" id="PS50271">
    <property type="entry name" value="ZF_UBP"/>
    <property type="match status" value="1"/>
</dbReference>
<evidence type="ECO:0000256" key="7">
    <source>
        <dbReference type="SAM" id="MobiDB-lite"/>
    </source>
</evidence>
<dbReference type="PANTHER" id="PTHR21646">
    <property type="entry name" value="UBIQUITIN CARBOXYL-TERMINAL HYDROLASE"/>
    <property type="match status" value="1"/>
</dbReference>
<dbReference type="PROSITE" id="PS00972">
    <property type="entry name" value="USP_1"/>
    <property type="match status" value="1"/>
</dbReference>
<reference evidence="10" key="1">
    <citation type="journal article" date="2013" name="Genetics">
        <title>The draft genome and transcriptome of Panagrellus redivivus are shaped by the harsh demands of a free-living lifestyle.</title>
        <authorList>
            <person name="Srinivasan J."/>
            <person name="Dillman A.R."/>
            <person name="Macchietto M.G."/>
            <person name="Heikkinen L."/>
            <person name="Lakso M."/>
            <person name="Fracchia K.M."/>
            <person name="Antoshechkin I."/>
            <person name="Mortazavi A."/>
            <person name="Wong G."/>
            <person name="Sternberg P.W."/>
        </authorList>
    </citation>
    <scope>NUCLEOTIDE SEQUENCE [LARGE SCALE GENOMIC DNA]</scope>
    <source>
        <strain evidence="10">MT8872</strain>
    </source>
</reference>
<evidence type="ECO:0000256" key="5">
    <source>
        <dbReference type="ARBA" id="ARBA00022833"/>
    </source>
</evidence>
<dbReference type="GO" id="GO:0016579">
    <property type="term" value="P:protein deubiquitination"/>
    <property type="evidence" value="ECO:0007669"/>
    <property type="project" value="InterPro"/>
</dbReference>
<dbReference type="PANTHER" id="PTHR21646:SF10">
    <property type="entry name" value="UBIQUITIN CARBOXYL-TERMINAL HYDROLASE 14"/>
    <property type="match status" value="1"/>
</dbReference>
<dbReference type="InterPro" id="IPR038765">
    <property type="entry name" value="Papain-like_cys_pep_sf"/>
</dbReference>
<dbReference type="InterPro" id="IPR050185">
    <property type="entry name" value="Ub_carboxyl-term_hydrolase"/>
</dbReference>
<proteinExistence type="predicted"/>
<keyword evidence="3" id="KW-0479">Metal-binding</keyword>
<keyword evidence="10" id="KW-1185">Reference proteome</keyword>
<name>A0A7E4UQB5_PANRE</name>
<accession>A0A7E4UQB5</accession>
<reference evidence="11" key="2">
    <citation type="submission" date="2020-10" db="UniProtKB">
        <authorList>
            <consortium name="WormBaseParasite"/>
        </authorList>
    </citation>
    <scope>IDENTIFICATION</scope>
</reference>
<comment type="catalytic activity">
    <reaction evidence="1">
        <text>Thiol-dependent hydrolysis of ester, thioester, amide, peptide and isopeptide bonds formed by the C-terminal Gly of ubiquitin (a 76-residue protein attached to proteins as an intracellular targeting signal).</text>
        <dbReference type="EC" id="3.4.19.12"/>
    </reaction>
</comment>
<evidence type="ECO:0000259" key="9">
    <source>
        <dbReference type="PROSITE" id="PS50271"/>
    </source>
</evidence>
<feature type="compositionally biased region" description="Polar residues" evidence="7">
    <location>
        <begin position="1"/>
        <end position="10"/>
    </location>
</feature>
<keyword evidence="5" id="KW-0862">Zinc</keyword>
<dbReference type="Proteomes" id="UP000492821">
    <property type="component" value="Unassembled WGS sequence"/>
</dbReference>
<dbReference type="InterPro" id="IPR041432">
    <property type="entry name" value="UBP13_Znf-UBP_var"/>
</dbReference>
<dbReference type="Gene3D" id="3.30.40.10">
    <property type="entry name" value="Zinc/RING finger domain, C3HC4 (zinc finger)"/>
    <property type="match status" value="2"/>
</dbReference>